<dbReference type="Proteomes" id="UP000319148">
    <property type="component" value="Unassembled WGS sequence"/>
</dbReference>
<dbReference type="OrthoDB" id="5288404at2"/>
<dbReference type="PROSITE" id="PS50990">
    <property type="entry name" value="PEPTIDASE_C39"/>
    <property type="match status" value="1"/>
</dbReference>
<dbReference type="GO" id="GO:0005509">
    <property type="term" value="F:calcium ion binding"/>
    <property type="evidence" value="ECO:0007669"/>
    <property type="project" value="InterPro"/>
</dbReference>
<evidence type="ECO:0008006" key="12">
    <source>
        <dbReference type="Google" id="ProtNLM"/>
    </source>
</evidence>
<feature type="domain" description="ABC transmembrane type-1" evidence="8">
    <location>
        <begin position="182"/>
        <end position="368"/>
    </location>
</feature>
<dbReference type="InterPro" id="IPR006644">
    <property type="entry name" value="Cadg"/>
</dbReference>
<feature type="transmembrane region" description="Helical" evidence="6">
    <location>
        <begin position="318"/>
        <end position="340"/>
    </location>
</feature>
<dbReference type="GO" id="GO:0140359">
    <property type="term" value="F:ABC-type transporter activity"/>
    <property type="evidence" value="ECO:0007669"/>
    <property type="project" value="InterPro"/>
</dbReference>
<evidence type="ECO:0000256" key="6">
    <source>
        <dbReference type="SAM" id="Phobius"/>
    </source>
</evidence>
<dbReference type="AlphaFoldDB" id="A0A501PU29"/>
<evidence type="ECO:0000259" key="7">
    <source>
        <dbReference type="PROSITE" id="PS50268"/>
    </source>
</evidence>
<dbReference type="PANTHER" id="PTHR24026:SF126">
    <property type="entry name" value="PROTOCADHERIN FAT 4"/>
    <property type="match status" value="1"/>
</dbReference>
<dbReference type="Gene3D" id="2.60.40.60">
    <property type="entry name" value="Cadherins"/>
    <property type="match status" value="2"/>
</dbReference>
<feature type="domain" description="Cadherin" evidence="7">
    <location>
        <begin position="391"/>
        <end position="493"/>
    </location>
</feature>
<evidence type="ECO:0000259" key="9">
    <source>
        <dbReference type="PROSITE" id="PS50990"/>
    </source>
</evidence>
<dbReference type="InterPro" id="IPR005074">
    <property type="entry name" value="Peptidase_C39"/>
</dbReference>
<keyword evidence="3 6" id="KW-1133">Transmembrane helix</keyword>
<evidence type="ECO:0000259" key="8">
    <source>
        <dbReference type="PROSITE" id="PS50929"/>
    </source>
</evidence>
<dbReference type="SMART" id="SM00736">
    <property type="entry name" value="CADG"/>
    <property type="match status" value="2"/>
</dbReference>
<dbReference type="CDD" id="cd02417">
    <property type="entry name" value="Peptidase_C39_likeA"/>
    <property type="match status" value="1"/>
</dbReference>
<feature type="transmembrane region" description="Helical" evidence="6">
    <location>
        <begin position="216"/>
        <end position="236"/>
    </location>
</feature>
<dbReference type="InterPro" id="IPR039395">
    <property type="entry name" value="Peptidase_C39-like_A"/>
</dbReference>
<evidence type="ECO:0000256" key="1">
    <source>
        <dbReference type="ARBA" id="ARBA00004651"/>
    </source>
</evidence>
<keyword evidence="2 6" id="KW-0812">Transmembrane</keyword>
<dbReference type="PROSITE" id="PS50268">
    <property type="entry name" value="CADHERIN_2"/>
    <property type="match status" value="2"/>
</dbReference>
<accession>A0A501PU29</accession>
<evidence type="ECO:0000313" key="11">
    <source>
        <dbReference type="Proteomes" id="UP000319148"/>
    </source>
</evidence>
<evidence type="ECO:0000256" key="2">
    <source>
        <dbReference type="ARBA" id="ARBA00022692"/>
    </source>
</evidence>
<feature type="region of interest" description="Disordered" evidence="5">
    <location>
        <begin position="1"/>
        <end position="26"/>
    </location>
</feature>
<reference evidence="11" key="1">
    <citation type="submission" date="2019-06" db="EMBL/GenBank/DDBJ databases">
        <title>The complete genome of Emcibacter congregatus ZYLT.</title>
        <authorList>
            <person name="Zhao Z."/>
        </authorList>
    </citation>
    <scope>NUCLEOTIDE SEQUENCE [LARGE SCALE GENOMIC DNA]</scope>
    <source>
        <strain evidence="11">MCCC 1A06723</strain>
    </source>
</reference>
<dbReference type="GO" id="GO:0006508">
    <property type="term" value="P:proteolysis"/>
    <property type="evidence" value="ECO:0007669"/>
    <property type="project" value="InterPro"/>
</dbReference>
<dbReference type="GO" id="GO:0005524">
    <property type="term" value="F:ATP binding"/>
    <property type="evidence" value="ECO:0007669"/>
    <property type="project" value="InterPro"/>
</dbReference>
<dbReference type="InterPro" id="IPR002126">
    <property type="entry name" value="Cadherin-like_dom"/>
</dbReference>
<feature type="domain" description="Cadherin" evidence="7">
    <location>
        <begin position="493"/>
        <end position="593"/>
    </location>
</feature>
<dbReference type="Pfam" id="PF00028">
    <property type="entry name" value="Cadherin"/>
    <property type="match status" value="2"/>
</dbReference>
<dbReference type="CDD" id="cd11304">
    <property type="entry name" value="Cadherin_repeat"/>
    <property type="match status" value="2"/>
</dbReference>
<organism evidence="10 11">
    <name type="scientific">Emcibacter nanhaiensis</name>
    <dbReference type="NCBI Taxonomy" id="1505037"/>
    <lineage>
        <taxon>Bacteria</taxon>
        <taxon>Pseudomonadati</taxon>
        <taxon>Pseudomonadota</taxon>
        <taxon>Alphaproteobacteria</taxon>
        <taxon>Emcibacterales</taxon>
        <taxon>Emcibacteraceae</taxon>
        <taxon>Emcibacter</taxon>
    </lineage>
</organism>
<feature type="domain" description="Peptidase C39" evidence="9">
    <location>
        <begin position="23"/>
        <end position="150"/>
    </location>
</feature>
<evidence type="ECO:0000256" key="5">
    <source>
        <dbReference type="SAM" id="MobiDB-lite"/>
    </source>
</evidence>
<comment type="caution">
    <text evidence="10">The sequence shown here is derived from an EMBL/GenBank/DDBJ whole genome shotgun (WGS) entry which is preliminary data.</text>
</comment>
<feature type="compositionally biased region" description="Low complexity" evidence="5">
    <location>
        <begin position="1"/>
        <end position="22"/>
    </location>
</feature>
<dbReference type="Pfam" id="PF00664">
    <property type="entry name" value="ABC_membrane"/>
    <property type="match status" value="1"/>
</dbReference>
<dbReference type="InterPro" id="IPR010221">
    <property type="entry name" value="VCBS_dom"/>
</dbReference>
<evidence type="ECO:0000256" key="3">
    <source>
        <dbReference type="ARBA" id="ARBA00022989"/>
    </source>
</evidence>
<keyword evidence="11" id="KW-1185">Reference proteome</keyword>
<dbReference type="SMART" id="SM00112">
    <property type="entry name" value="CA"/>
    <property type="match status" value="2"/>
</dbReference>
<dbReference type="GO" id="GO:0008233">
    <property type="term" value="F:peptidase activity"/>
    <property type="evidence" value="ECO:0007669"/>
    <property type="project" value="InterPro"/>
</dbReference>
<dbReference type="GO" id="GO:0007156">
    <property type="term" value="P:homophilic cell adhesion via plasma membrane adhesion molecules"/>
    <property type="evidence" value="ECO:0007669"/>
    <property type="project" value="InterPro"/>
</dbReference>
<dbReference type="SUPFAM" id="SSF49313">
    <property type="entry name" value="Cadherin-like"/>
    <property type="match status" value="2"/>
</dbReference>
<proteinExistence type="predicted"/>
<evidence type="ECO:0000313" key="10">
    <source>
        <dbReference type="EMBL" id="TPD63231.1"/>
    </source>
</evidence>
<gene>
    <name evidence="10" type="ORF">FIV46_03915</name>
</gene>
<dbReference type="InterPro" id="IPR011527">
    <property type="entry name" value="ABC1_TM_dom"/>
</dbReference>
<feature type="transmembrane region" description="Helical" evidence="6">
    <location>
        <begin position="289"/>
        <end position="312"/>
    </location>
</feature>
<keyword evidence="4 6" id="KW-0472">Membrane</keyword>
<dbReference type="InterPro" id="IPR036640">
    <property type="entry name" value="ABC1_TM_sf"/>
</dbReference>
<dbReference type="InterPro" id="IPR015919">
    <property type="entry name" value="Cadherin-like_sf"/>
</dbReference>
<dbReference type="PROSITE" id="PS50929">
    <property type="entry name" value="ABC_TM1F"/>
    <property type="match status" value="1"/>
</dbReference>
<sequence>MAEGEAGAVAAATGEESGNNESEASRPAMDTGLACLVTLLKFLGKAADPEQLRHQNGKGGEPFTTQDILLACKQLEVKARAKTTDWKKLVKMPLPAVGRDSDGNYFIIGKIAAGEDGEDKVLVQFPGQQKPEILDQQAFDALWSGEVILMTTRANIAGAGRKFDVTWFIPALVKYRKLLYEILIASFFLQLFALVTPMFFQVVIDKVLVHKGLTTLNVMIIALVVVSTFEVVVGGLRTYVFSHTTNRVDVELGAKLFRHLLALPLSYFESRRVGESVARVRELDTIREFLTSSSVTLVIDLLFTFVFLAVMYLYSPTLLIIVLVSLPLYVIVSAIVTPLLRKRLEEKFQRGARNQAFLVESINDVITVSTADGTTHDVTITINGTNDAPEITSSLAVNVAENTTAVQTVTATDVDTNDVVSYSITGGDDQSLFSINSSTGVLTFNAAPDYENPGDSGANNIYEVEVTASDGNGGTDPETILVTVSNVNEAPEISSSLAVTIDENVTAVQTVTASDPENDTLSYSISGGEDSSLFSIDSQTGALSFLAAPDYENPGDSDTDNVYEVEVTASDGSLSDSETVSVTVQDVLGAPVVLDLGGDGVEMVSVFASPVRFDMDGDGDLDQTGWAGADDGLLVLDRNGDGVINDISEISYVNDLEGATTDMEGLRAFDSNGDMVFDAADEQFADFQVWQDKNQNGISEADELSSLAARGIESIGLELAATGDSMSGASDNVLVNTATLTWADGSTGAVGDAAFRYLEDVDPSVNQLVQALAAFKTYGAAELDLKEQQERPLTSVLAAGWENKVG</sequence>
<dbReference type="Pfam" id="PF03412">
    <property type="entry name" value="Peptidase_C39"/>
    <property type="match status" value="1"/>
</dbReference>
<dbReference type="Gene3D" id="3.90.70.10">
    <property type="entry name" value="Cysteine proteinases"/>
    <property type="match status" value="1"/>
</dbReference>
<dbReference type="Gene3D" id="1.20.1560.10">
    <property type="entry name" value="ABC transporter type 1, transmembrane domain"/>
    <property type="match status" value="1"/>
</dbReference>
<dbReference type="PANTHER" id="PTHR24026">
    <property type="entry name" value="FAT ATYPICAL CADHERIN-RELATED"/>
    <property type="match status" value="1"/>
</dbReference>
<comment type="subcellular location">
    <subcellularLocation>
        <location evidence="1">Cell membrane</location>
        <topology evidence="1">Multi-pass membrane protein</topology>
    </subcellularLocation>
</comment>
<name>A0A501PU29_9PROT</name>
<dbReference type="EMBL" id="VFIY01000004">
    <property type="protein sequence ID" value="TPD63231.1"/>
    <property type="molecule type" value="Genomic_DNA"/>
</dbReference>
<dbReference type="SUPFAM" id="SSF90123">
    <property type="entry name" value="ABC transporter transmembrane region"/>
    <property type="match status" value="1"/>
</dbReference>
<protein>
    <recommendedName>
        <fullName evidence="12">Type I secretion system permease/ATPase</fullName>
    </recommendedName>
</protein>
<dbReference type="GO" id="GO:0005886">
    <property type="term" value="C:plasma membrane"/>
    <property type="evidence" value="ECO:0007669"/>
    <property type="project" value="UniProtKB-SubCell"/>
</dbReference>
<dbReference type="RefSeq" id="WP_139938570.1">
    <property type="nucleotide sequence ID" value="NZ_JBHSYP010000022.1"/>
</dbReference>
<dbReference type="NCBIfam" id="TIGR01965">
    <property type="entry name" value="VCBS_repeat"/>
    <property type="match status" value="1"/>
</dbReference>
<evidence type="ECO:0000256" key="4">
    <source>
        <dbReference type="ARBA" id="ARBA00023136"/>
    </source>
</evidence>
<feature type="transmembrane region" description="Helical" evidence="6">
    <location>
        <begin position="178"/>
        <end position="204"/>
    </location>
</feature>